<protein>
    <submittedName>
        <fullName evidence="1">Uncharacterized protein</fullName>
    </submittedName>
</protein>
<proteinExistence type="predicted"/>
<evidence type="ECO:0000313" key="2">
    <source>
        <dbReference type="Proteomes" id="UP001295794"/>
    </source>
</evidence>
<evidence type="ECO:0000313" key="1">
    <source>
        <dbReference type="EMBL" id="CAK5266311.1"/>
    </source>
</evidence>
<dbReference type="AlphaFoldDB" id="A0AAD2GZ62"/>
<name>A0AAD2GZ62_9AGAR</name>
<dbReference type="EMBL" id="CAVNYO010000109">
    <property type="protein sequence ID" value="CAK5266311.1"/>
    <property type="molecule type" value="Genomic_DNA"/>
</dbReference>
<keyword evidence="2" id="KW-1185">Reference proteome</keyword>
<gene>
    <name evidence="1" type="ORF">MYCIT1_LOCUS8010</name>
</gene>
<accession>A0AAD2GZ62</accession>
<organism evidence="1 2">
    <name type="scientific">Mycena citricolor</name>
    <dbReference type="NCBI Taxonomy" id="2018698"/>
    <lineage>
        <taxon>Eukaryota</taxon>
        <taxon>Fungi</taxon>
        <taxon>Dikarya</taxon>
        <taxon>Basidiomycota</taxon>
        <taxon>Agaricomycotina</taxon>
        <taxon>Agaricomycetes</taxon>
        <taxon>Agaricomycetidae</taxon>
        <taxon>Agaricales</taxon>
        <taxon>Marasmiineae</taxon>
        <taxon>Mycenaceae</taxon>
        <taxon>Mycena</taxon>
    </lineage>
</organism>
<sequence length="107" mass="11990">RVDAASRNECHAFFERSHAVRWYSSLTIFLIPNFQSAHPVNQVSILFWRFRSSYLVPHDVIFGLRAKGSAIPLAQMVEGDSVAGWVQRGGGNIKELEVSVIAHLLIV</sequence>
<comment type="caution">
    <text evidence="1">The sequence shown here is derived from an EMBL/GenBank/DDBJ whole genome shotgun (WGS) entry which is preliminary data.</text>
</comment>
<dbReference type="Proteomes" id="UP001295794">
    <property type="component" value="Unassembled WGS sequence"/>
</dbReference>
<feature type="non-terminal residue" evidence="1">
    <location>
        <position position="1"/>
    </location>
</feature>
<reference evidence="1" key="1">
    <citation type="submission" date="2023-11" db="EMBL/GenBank/DDBJ databases">
        <authorList>
            <person name="De Vega J J."/>
            <person name="De Vega J J."/>
        </authorList>
    </citation>
    <scope>NUCLEOTIDE SEQUENCE</scope>
</reference>